<dbReference type="Pfam" id="PF16312">
    <property type="entry name" value="Oberon_cc"/>
    <property type="match status" value="1"/>
</dbReference>
<comment type="caution">
    <text evidence="3">The sequence shown here is derived from an EMBL/GenBank/DDBJ whole genome shotgun (WGS) entry which is preliminary data.</text>
</comment>
<proteinExistence type="predicted"/>
<name>A0A8X7PF20_BRACI</name>
<gene>
    <name evidence="3" type="ORF">Bca52824_089011</name>
</gene>
<dbReference type="EMBL" id="JAAMPC010000017">
    <property type="protein sequence ID" value="KAG2249383.1"/>
    <property type="molecule type" value="Genomic_DNA"/>
</dbReference>
<dbReference type="OrthoDB" id="1892623at2759"/>
<dbReference type="Proteomes" id="UP000886595">
    <property type="component" value="Unassembled WGS sequence"/>
</dbReference>
<reference evidence="3 4" key="1">
    <citation type="submission" date="2020-02" db="EMBL/GenBank/DDBJ databases">
        <authorList>
            <person name="Ma Q."/>
            <person name="Huang Y."/>
            <person name="Song X."/>
            <person name="Pei D."/>
        </authorList>
    </citation>
    <scope>NUCLEOTIDE SEQUENCE [LARGE SCALE GENOMIC DNA]</scope>
    <source>
        <strain evidence="3">Sxm20200214</strain>
        <tissue evidence="3">Leaf</tissue>
    </source>
</reference>
<protein>
    <recommendedName>
        <fullName evidence="2">Oberon coiled-coil region domain-containing protein</fullName>
    </recommendedName>
</protein>
<evidence type="ECO:0000259" key="2">
    <source>
        <dbReference type="Pfam" id="PF16312"/>
    </source>
</evidence>
<evidence type="ECO:0000313" key="3">
    <source>
        <dbReference type="EMBL" id="KAG2249383.1"/>
    </source>
</evidence>
<feature type="domain" description="Oberon coiled-coil region" evidence="2">
    <location>
        <begin position="26"/>
        <end position="77"/>
    </location>
</feature>
<keyword evidence="4" id="KW-1185">Reference proteome</keyword>
<feature type="coiled-coil region" evidence="1">
    <location>
        <begin position="27"/>
        <end position="75"/>
    </location>
</feature>
<sequence>MCTKLGSESLIEDSTLFVGYYEKIQELSSVDRELEAKAKEVAKLQAERQKKKLQRDELERIVRLKQAEADMLQLKVSATKWRPRDREVAKDGENGQL</sequence>
<evidence type="ECO:0000256" key="1">
    <source>
        <dbReference type="SAM" id="Coils"/>
    </source>
</evidence>
<organism evidence="3 4">
    <name type="scientific">Brassica carinata</name>
    <name type="common">Ethiopian mustard</name>
    <name type="synonym">Abyssinian cabbage</name>
    <dbReference type="NCBI Taxonomy" id="52824"/>
    <lineage>
        <taxon>Eukaryota</taxon>
        <taxon>Viridiplantae</taxon>
        <taxon>Streptophyta</taxon>
        <taxon>Embryophyta</taxon>
        <taxon>Tracheophyta</taxon>
        <taxon>Spermatophyta</taxon>
        <taxon>Magnoliopsida</taxon>
        <taxon>eudicotyledons</taxon>
        <taxon>Gunneridae</taxon>
        <taxon>Pentapetalae</taxon>
        <taxon>rosids</taxon>
        <taxon>malvids</taxon>
        <taxon>Brassicales</taxon>
        <taxon>Brassicaceae</taxon>
        <taxon>Brassiceae</taxon>
        <taxon>Brassica</taxon>
    </lineage>
</organism>
<accession>A0A8X7PF20</accession>
<dbReference type="AlphaFoldDB" id="A0A8X7PF20"/>
<keyword evidence="1" id="KW-0175">Coiled coil</keyword>
<evidence type="ECO:0000313" key="4">
    <source>
        <dbReference type="Proteomes" id="UP000886595"/>
    </source>
</evidence>
<dbReference type="InterPro" id="IPR032535">
    <property type="entry name" value="Oberon_CC"/>
</dbReference>